<feature type="coiled-coil region" evidence="6">
    <location>
        <begin position="563"/>
        <end position="671"/>
    </location>
</feature>
<keyword evidence="4" id="KW-0418">Kinase</keyword>
<dbReference type="GO" id="GO:0016301">
    <property type="term" value="F:kinase activity"/>
    <property type="evidence" value="ECO:0007669"/>
    <property type="project" value="UniProtKB-KW"/>
</dbReference>
<reference evidence="10 11" key="1">
    <citation type="submission" date="2024-10" db="EMBL/GenBank/DDBJ databases">
        <title>Updated reference genomes for cyclostephanoid diatoms.</title>
        <authorList>
            <person name="Roberts W.R."/>
            <person name="Alverson A.J."/>
        </authorList>
    </citation>
    <scope>NUCLEOTIDE SEQUENCE [LARGE SCALE GENOMIC DNA]</scope>
    <source>
        <strain evidence="10 11">AJA010-31</strain>
    </source>
</reference>
<accession>A0ABD3MXA6</accession>
<proteinExistence type="inferred from homology"/>
<keyword evidence="2" id="KW-0808">Transferase</keyword>
<organism evidence="10 11">
    <name type="scientific">Cyclotella atomus</name>
    <dbReference type="NCBI Taxonomy" id="382360"/>
    <lineage>
        <taxon>Eukaryota</taxon>
        <taxon>Sar</taxon>
        <taxon>Stramenopiles</taxon>
        <taxon>Ochrophyta</taxon>
        <taxon>Bacillariophyta</taxon>
        <taxon>Coscinodiscophyceae</taxon>
        <taxon>Thalassiosirophycidae</taxon>
        <taxon>Stephanodiscales</taxon>
        <taxon>Stephanodiscaceae</taxon>
        <taxon>Cyclotella</taxon>
    </lineage>
</organism>
<keyword evidence="5" id="KW-0067">ATP-binding</keyword>
<evidence type="ECO:0000256" key="3">
    <source>
        <dbReference type="ARBA" id="ARBA00022741"/>
    </source>
</evidence>
<evidence type="ECO:0000256" key="1">
    <source>
        <dbReference type="ARBA" id="ARBA00010165"/>
    </source>
</evidence>
<keyword evidence="8" id="KW-0812">Transmembrane</keyword>
<keyword evidence="3" id="KW-0547">Nucleotide-binding</keyword>
<dbReference type="EMBL" id="JALLPJ020001355">
    <property type="protein sequence ID" value="KAL3767954.1"/>
    <property type="molecule type" value="Genomic_DNA"/>
</dbReference>
<dbReference type="PANTHER" id="PTHR34273:SF2">
    <property type="entry name" value="METHYLTHIORIBOSE KINASE"/>
    <property type="match status" value="1"/>
</dbReference>
<dbReference type="GO" id="GO:0005524">
    <property type="term" value="F:ATP binding"/>
    <property type="evidence" value="ECO:0007669"/>
    <property type="project" value="UniProtKB-KW"/>
</dbReference>
<dbReference type="PANTHER" id="PTHR34273">
    <property type="entry name" value="METHYLTHIORIBOSE KINASE"/>
    <property type="match status" value="1"/>
</dbReference>
<keyword evidence="8" id="KW-1133">Transmembrane helix</keyword>
<keyword evidence="8" id="KW-0472">Membrane</keyword>
<name>A0ABD3MXA6_9STRA</name>
<feature type="transmembrane region" description="Helical" evidence="8">
    <location>
        <begin position="524"/>
        <end position="546"/>
    </location>
</feature>
<keyword evidence="11" id="KW-1185">Reference proteome</keyword>
<dbReference type="InterPro" id="IPR002575">
    <property type="entry name" value="Aminoglycoside_PTrfase"/>
</dbReference>
<feature type="compositionally biased region" description="Basic and acidic residues" evidence="7">
    <location>
        <begin position="470"/>
        <end position="482"/>
    </location>
</feature>
<feature type="compositionally biased region" description="Basic and acidic residues" evidence="7">
    <location>
        <begin position="437"/>
        <end position="453"/>
    </location>
</feature>
<dbReference type="Proteomes" id="UP001530400">
    <property type="component" value="Unassembled WGS sequence"/>
</dbReference>
<dbReference type="InterPro" id="IPR011009">
    <property type="entry name" value="Kinase-like_dom_sf"/>
</dbReference>
<feature type="region of interest" description="Disordered" evidence="7">
    <location>
        <begin position="407"/>
        <end position="489"/>
    </location>
</feature>
<evidence type="ECO:0000256" key="7">
    <source>
        <dbReference type="SAM" id="MobiDB-lite"/>
    </source>
</evidence>
<gene>
    <name evidence="10" type="ORF">ACHAWO_004032</name>
</gene>
<comment type="similarity">
    <text evidence="1">Belongs to the methylthioribose kinase family.</text>
</comment>
<feature type="domain" description="Aminoglycoside phosphotransferase" evidence="9">
    <location>
        <begin position="171"/>
        <end position="248"/>
    </location>
</feature>
<dbReference type="AlphaFoldDB" id="A0ABD3MXA6"/>
<evidence type="ECO:0000313" key="10">
    <source>
        <dbReference type="EMBL" id="KAL3767954.1"/>
    </source>
</evidence>
<evidence type="ECO:0000256" key="5">
    <source>
        <dbReference type="ARBA" id="ARBA00022840"/>
    </source>
</evidence>
<evidence type="ECO:0000259" key="9">
    <source>
        <dbReference type="Pfam" id="PF01636"/>
    </source>
</evidence>
<evidence type="ECO:0000256" key="2">
    <source>
        <dbReference type="ARBA" id="ARBA00022679"/>
    </source>
</evidence>
<evidence type="ECO:0000313" key="11">
    <source>
        <dbReference type="Proteomes" id="UP001530400"/>
    </source>
</evidence>
<protein>
    <recommendedName>
        <fullName evidence="9">Aminoglycoside phosphotransferase domain-containing protein</fullName>
    </recommendedName>
</protein>
<dbReference type="Gene3D" id="3.90.1200.10">
    <property type="match status" value="1"/>
</dbReference>
<dbReference type="Gene3D" id="3.30.200.20">
    <property type="entry name" value="Phosphorylase Kinase, domain 1"/>
    <property type="match status" value="1"/>
</dbReference>
<dbReference type="Pfam" id="PF01636">
    <property type="entry name" value="APH"/>
    <property type="match status" value="1"/>
</dbReference>
<comment type="caution">
    <text evidence="10">The sequence shown here is derived from an EMBL/GenBank/DDBJ whole genome shotgun (WGS) entry which is preliminary data.</text>
</comment>
<keyword evidence="6" id="KW-0175">Coiled coil</keyword>
<feature type="region of interest" description="Disordered" evidence="7">
    <location>
        <begin position="872"/>
        <end position="892"/>
    </location>
</feature>
<sequence length="945" mass="106162">MAADSNAYILTQDTVAEYVSKNASKINVFSPSDTLTAEAIQGGNVNFAFCVRSSDGKAVFVKQAPEYVAVFGPDGLPLTSSRIQKEVAIIKEWTTILGKEAVTYVPKLYYFDDENKVFLGKFMAQTHLATHSSKVPAERAAFLMSEYENRALRDIQLEYVFTKAYKETSQTTSKGFKADEAFLAEIKALKSRYNGEVGAGNFSLCHGDLHPGSVMVKVSLDGESQIRVIDPEFTVYGPPGLDVGSLLSGYILGAVRQTFATENNEERVSNVKAISEGVVAAWNSYQHDMTNGGVSEDIMKEIEIETVGFAVAEVCRTALGFAGIRLWLQFDDENVEEEAVQTSLAIVQKCMTERKRRRGIDPDERNAIDVDDVAPNSANDKGVGKRMRRRLANDDVATCNNSQYGARLDRAATDTRTNNLEPVGTPLPKQTRPFRQSGDHMQHGTVDDFRRDSSASQMPLNVIRNGTPKTSEKRSNETKSPIDRPATAPINVNMGAEEDDYYKCSFGSDSSLYRRRRYIRVVTISYLLVNIIFLISLSAVLFTLDFNHKLFTMEKRDLHYNTVETYAELLKTHQQTANSLQQQLTGSQQLNMQLKESIIQAEAEHDAKIEEFRAIFKQHENDLNEALVRIKVLRGNNEHKVSALDMACLRMDELLEENNELSHHLNEAKKQQLFVARDKELIHTVESLTQQLKIVSEEKDNLSTGHDDLNTSLMALNADYDLLEFKYHEMAFFLSPILAYIQCLLRTSEQQHAIILELTSLVHSLHSSLDLSRSDAQIQSTESQYAVGTVAAAAGEIVVEQTARYELERTVYMNEMEQQLTRMEDEALGAVQAVAAAAGKLEYERKIEEETRWKRYIEEVEKTLGGIGAHVENDKMMSGDDTKDASNKERDDLGDLQGIVETSVLRAAISRKIEEGIASLQKYIHPYNYLKEKKRYSWEIESDSE</sequence>
<dbReference type="SUPFAM" id="SSF56112">
    <property type="entry name" value="Protein kinase-like (PK-like)"/>
    <property type="match status" value="1"/>
</dbReference>
<evidence type="ECO:0000256" key="6">
    <source>
        <dbReference type="SAM" id="Coils"/>
    </source>
</evidence>
<evidence type="ECO:0000256" key="4">
    <source>
        <dbReference type="ARBA" id="ARBA00022777"/>
    </source>
</evidence>
<evidence type="ECO:0000256" key="8">
    <source>
        <dbReference type="SAM" id="Phobius"/>
    </source>
</evidence>